<keyword evidence="2" id="KW-1185">Reference proteome</keyword>
<organism evidence="1 2">
    <name type="scientific">Pedobacter hartonius</name>
    <dbReference type="NCBI Taxonomy" id="425514"/>
    <lineage>
        <taxon>Bacteria</taxon>
        <taxon>Pseudomonadati</taxon>
        <taxon>Bacteroidota</taxon>
        <taxon>Sphingobacteriia</taxon>
        <taxon>Sphingobacteriales</taxon>
        <taxon>Sphingobacteriaceae</taxon>
        <taxon>Pedobacter</taxon>
    </lineage>
</organism>
<protein>
    <submittedName>
        <fullName evidence="1">Uncharacterized protein</fullName>
    </submittedName>
</protein>
<dbReference type="InterPro" id="IPR036890">
    <property type="entry name" value="HATPase_C_sf"/>
</dbReference>
<dbReference type="EMBL" id="FNRA01000010">
    <property type="protein sequence ID" value="SEB10024.1"/>
    <property type="molecule type" value="Genomic_DNA"/>
</dbReference>
<dbReference type="AlphaFoldDB" id="A0A1H4GKC4"/>
<evidence type="ECO:0000313" key="1">
    <source>
        <dbReference type="EMBL" id="SEB10024.1"/>
    </source>
</evidence>
<sequence length="30" mass="3327">MVKSQVEILGGIVTVNSSENNGTTFRIEFR</sequence>
<accession>A0A1H4GKC4</accession>
<reference evidence="1 2" key="1">
    <citation type="submission" date="2016-10" db="EMBL/GenBank/DDBJ databases">
        <authorList>
            <person name="de Groot N.N."/>
        </authorList>
    </citation>
    <scope>NUCLEOTIDE SEQUENCE [LARGE SCALE GENOMIC DNA]</scope>
    <source>
        <strain evidence="1 2">DSM 19033</strain>
    </source>
</reference>
<dbReference type="SUPFAM" id="SSF55874">
    <property type="entry name" value="ATPase domain of HSP90 chaperone/DNA topoisomerase II/histidine kinase"/>
    <property type="match status" value="1"/>
</dbReference>
<gene>
    <name evidence="1" type="ORF">SAMN05443550_110140</name>
</gene>
<proteinExistence type="predicted"/>
<evidence type="ECO:0000313" key="2">
    <source>
        <dbReference type="Proteomes" id="UP000198850"/>
    </source>
</evidence>
<name>A0A1H4GKC4_9SPHI</name>
<dbReference type="Proteomes" id="UP000198850">
    <property type="component" value="Unassembled WGS sequence"/>
</dbReference>